<comment type="caution">
    <text evidence="3">The sequence shown here is derived from an EMBL/GenBank/DDBJ whole genome shotgun (WGS) entry which is preliminary data.</text>
</comment>
<feature type="domain" description="Transglycosylase SLT" evidence="2">
    <location>
        <begin position="87"/>
        <end position="156"/>
    </location>
</feature>
<protein>
    <submittedName>
        <fullName evidence="3">Transglycosylase SLT domain-containing protein</fullName>
    </submittedName>
</protein>
<evidence type="ECO:0000313" key="3">
    <source>
        <dbReference type="EMBL" id="MXQ06647.1"/>
    </source>
</evidence>
<dbReference type="InterPro" id="IPR008258">
    <property type="entry name" value="Transglycosylase_SLT_dom_1"/>
</dbReference>
<dbReference type="InterPro" id="IPR023346">
    <property type="entry name" value="Lysozyme-like_dom_sf"/>
</dbReference>
<dbReference type="AlphaFoldDB" id="A0A7C9IEH8"/>
<dbReference type="EMBL" id="WUPT01000001">
    <property type="protein sequence ID" value="MXQ06647.1"/>
    <property type="molecule type" value="Genomic_DNA"/>
</dbReference>
<comment type="similarity">
    <text evidence="1">Belongs to the virb1 family.</text>
</comment>
<accession>A0A7C9IEH8</accession>
<dbReference type="Pfam" id="PF01464">
    <property type="entry name" value="SLT"/>
    <property type="match status" value="1"/>
</dbReference>
<dbReference type="Proteomes" id="UP000480350">
    <property type="component" value="Unassembled WGS sequence"/>
</dbReference>
<dbReference type="SUPFAM" id="SSF53955">
    <property type="entry name" value="Lysozyme-like"/>
    <property type="match status" value="1"/>
</dbReference>
<evidence type="ECO:0000259" key="2">
    <source>
        <dbReference type="Pfam" id="PF01464"/>
    </source>
</evidence>
<keyword evidence="4" id="KW-1185">Reference proteome</keyword>
<evidence type="ECO:0000313" key="4">
    <source>
        <dbReference type="Proteomes" id="UP000480350"/>
    </source>
</evidence>
<dbReference type="RefSeq" id="WP_160762575.1">
    <property type="nucleotide sequence ID" value="NZ_WUPT01000001.1"/>
</dbReference>
<name>A0A7C9IEH8_9RHOB</name>
<sequence length="200" mass="21460">MARIGLFGAAAIVLFVFSCGRDAPEVTVPEKAAAVRPQVGWDVSPNAERWTRAALVALDTHGAALPDMVPADIDAYCPGYQTATRDERKAFWVALLSALSRHESTWRPDVSGGDGRWHGLLQISPGTARGYGCQAQTSSELKVGAANLACGLRIMAVTVPRDGVISAGMRGVAADWGPFHQSRKREDIKARTRAQPFCTE</sequence>
<reference evidence="3 4" key="2">
    <citation type="submission" date="2020-03" db="EMBL/GenBank/DDBJ databases">
        <title>Kangsaoukella pontilimi gen. nov., sp. nov., a new member of the family Rhodobacteraceae isolated from a tidal mudflat.</title>
        <authorList>
            <person name="Kim I.S."/>
        </authorList>
    </citation>
    <scope>NUCLEOTIDE SEQUENCE [LARGE SCALE GENOMIC DNA]</scope>
    <source>
        <strain evidence="3 4">GH1-50</strain>
    </source>
</reference>
<reference evidence="3 4" key="1">
    <citation type="submission" date="2019-12" db="EMBL/GenBank/DDBJ databases">
        <authorList>
            <person name="Lee S.D."/>
        </authorList>
    </citation>
    <scope>NUCLEOTIDE SEQUENCE [LARGE SCALE GENOMIC DNA]</scope>
    <source>
        <strain evidence="3 4">GH1-50</strain>
    </source>
</reference>
<organism evidence="3 4">
    <name type="scientific">Kangsaoukella pontilimi</name>
    <dbReference type="NCBI Taxonomy" id="2691042"/>
    <lineage>
        <taxon>Bacteria</taxon>
        <taxon>Pseudomonadati</taxon>
        <taxon>Pseudomonadota</taxon>
        <taxon>Alphaproteobacteria</taxon>
        <taxon>Rhodobacterales</taxon>
        <taxon>Paracoccaceae</taxon>
        <taxon>Kangsaoukella</taxon>
    </lineage>
</organism>
<gene>
    <name evidence="3" type="ORF">GQ651_02185</name>
</gene>
<proteinExistence type="inferred from homology"/>
<dbReference type="Gene3D" id="1.10.530.10">
    <property type="match status" value="1"/>
</dbReference>
<dbReference type="PROSITE" id="PS51257">
    <property type="entry name" value="PROKAR_LIPOPROTEIN"/>
    <property type="match status" value="1"/>
</dbReference>
<evidence type="ECO:0000256" key="1">
    <source>
        <dbReference type="ARBA" id="ARBA00009387"/>
    </source>
</evidence>